<feature type="domain" description="Carrier" evidence="1">
    <location>
        <begin position="1"/>
        <end position="79"/>
    </location>
</feature>
<reference evidence="2 3" key="1">
    <citation type="submission" date="2020-09" db="EMBL/GenBank/DDBJ databases">
        <title>Complete genomes of bradyrhizobia occurring on native shrubby legumes in Australia.</title>
        <authorList>
            <person name="Lafay B."/>
        </authorList>
    </citation>
    <scope>NUCLEOTIDE SEQUENCE [LARGE SCALE GENOMIC DNA]</scope>
    <source>
        <strain evidence="2 3">BDV5040</strain>
    </source>
</reference>
<proteinExistence type="predicted"/>
<accession>A0A7S9D394</accession>
<dbReference type="InterPro" id="IPR009081">
    <property type="entry name" value="PP-bd_ACP"/>
</dbReference>
<protein>
    <submittedName>
        <fullName evidence="2">Acyl carrier protein</fullName>
    </submittedName>
</protein>
<keyword evidence="3" id="KW-1185">Reference proteome</keyword>
<sequence>MTSPQIYEKLTGIFRDVFFEDDLSISPETTADDVDGWDSLTHIRLVLEVSKAFGVNFTASEIGSLKNVGEFAELIEKKLQAKA</sequence>
<dbReference type="InterPro" id="IPR036736">
    <property type="entry name" value="ACP-like_sf"/>
</dbReference>
<gene>
    <name evidence="2" type="ORF">IC761_27800</name>
</gene>
<dbReference type="SUPFAM" id="SSF47336">
    <property type="entry name" value="ACP-like"/>
    <property type="match status" value="1"/>
</dbReference>
<dbReference type="EMBL" id="CP061379">
    <property type="protein sequence ID" value="QPF90273.1"/>
    <property type="molecule type" value="Genomic_DNA"/>
</dbReference>
<dbReference type="Pfam" id="PF00550">
    <property type="entry name" value="PP-binding"/>
    <property type="match status" value="1"/>
</dbReference>
<evidence type="ECO:0000313" key="2">
    <source>
        <dbReference type="EMBL" id="QPF90273.1"/>
    </source>
</evidence>
<name>A0A7S9D394_9BRAD</name>
<evidence type="ECO:0000313" key="3">
    <source>
        <dbReference type="Proteomes" id="UP000594621"/>
    </source>
</evidence>
<organism evidence="2 3">
    <name type="scientific">Bradyrhizobium commune</name>
    <dbReference type="NCBI Taxonomy" id="83627"/>
    <lineage>
        <taxon>Bacteria</taxon>
        <taxon>Pseudomonadati</taxon>
        <taxon>Pseudomonadota</taxon>
        <taxon>Alphaproteobacteria</taxon>
        <taxon>Hyphomicrobiales</taxon>
        <taxon>Nitrobacteraceae</taxon>
        <taxon>Bradyrhizobium</taxon>
    </lineage>
</organism>
<dbReference type="PROSITE" id="PS50075">
    <property type="entry name" value="CARRIER"/>
    <property type="match status" value="1"/>
</dbReference>
<dbReference type="Proteomes" id="UP000594621">
    <property type="component" value="Chromosome"/>
</dbReference>
<dbReference type="Gene3D" id="1.10.1200.10">
    <property type="entry name" value="ACP-like"/>
    <property type="match status" value="1"/>
</dbReference>
<dbReference type="RefSeq" id="WP_195799865.1">
    <property type="nucleotide sequence ID" value="NZ_CP061379.1"/>
</dbReference>
<dbReference type="AlphaFoldDB" id="A0A7S9D394"/>
<dbReference type="KEGG" id="bcou:IC761_27800"/>
<evidence type="ECO:0000259" key="1">
    <source>
        <dbReference type="PROSITE" id="PS50075"/>
    </source>
</evidence>